<dbReference type="GO" id="GO:0030010">
    <property type="term" value="P:establishment of cell polarity"/>
    <property type="evidence" value="ECO:0007669"/>
    <property type="project" value="TreeGrafter"/>
</dbReference>
<feature type="region of interest" description="Disordered" evidence="1">
    <location>
        <begin position="144"/>
        <end position="176"/>
    </location>
</feature>
<dbReference type="SUPFAM" id="SSF50729">
    <property type="entry name" value="PH domain-like"/>
    <property type="match status" value="1"/>
</dbReference>
<proteinExistence type="predicted"/>
<evidence type="ECO:0000259" key="2">
    <source>
        <dbReference type="PROSITE" id="PS50010"/>
    </source>
</evidence>
<dbReference type="GO" id="GO:0043332">
    <property type="term" value="C:mating projection tip"/>
    <property type="evidence" value="ECO:0007669"/>
    <property type="project" value="TreeGrafter"/>
</dbReference>
<feature type="non-terminal residue" evidence="3">
    <location>
        <position position="505"/>
    </location>
</feature>
<dbReference type="GO" id="GO:0005634">
    <property type="term" value="C:nucleus"/>
    <property type="evidence" value="ECO:0007669"/>
    <property type="project" value="TreeGrafter"/>
</dbReference>
<dbReference type="CDD" id="cd00160">
    <property type="entry name" value="RhoGEF"/>
    <property type="match status" value="1"/>
</dbReference>
<dbReference type="CDD" id="cd13246">
    <property type="entry name" value="PH_Scd1"/>
    <property type="match status" value="1"/>
</dbReference>
<reference evidence="3" key="1">
    <citation type="submission" date="2023-03" db="EMBL/GenBank/DDBJ databases">
        <title>Massive genome expansion in bonnet fungi (Mycena s.s.) driven by repeated elements and novel gene families across ecological guilds.</title>
        <authorList>
            <consortium name="Lawrence Berkeley National Laboratory"/>
            <person name="Harder C.B."/>
            <person name="Miyauchi S."/>
            <person name="Viragh M."/>
            <person name="Kuo A."/>
            <person name="Thoen E."/>
            <person name="Andreopoulos B."/>
            <person name="Lu D."/>
            <person name="Skrede I."/>
            <person name="Drula E."/>
            <person name="Henrissat B."/>
            <person name="Morin E."/>
            <person name="Kohler A."/>
            <person name="Barry K."/>
            <person name="LaButti K."/>
            <person name="Morin E."/>
            <person name="Salamov A."/>
            <person name="Lipzen A."/>
            <person name="Mereny Z."/>
            <person name="Hegedus B."/>
            <person name="Baldrian P."/>
            <person name="Stursova M."/>
            <person name="Weitz H."/>
            <person name="Taylor A."/>
            <person name="Grigoriev I.V."/>
            <person name="Nagy L.G."/>
            <person name="Martin F."/>
            <person name="Kauserud H."/>
        </authorList>
    </citation>
    <scope>NUCLEOTIDE SEQUENCE</scope>
    <source>
        <strain evidence="3">CBHHK002</strain>
    </source>
</reference>
<dbReference type="InterPro" id="IPR000219">
    <property type="entry name" value="DH_dom"/>
</dbReference>
<dbReference type="GO" id="GO:0031106">
    <property type="term" value="P:septin ring organization"/>
    <property type="evidence" value="ECO:0007669"/>
    <property type="project" value="TreeGrafter"/>
</dbReference>
<protein>
    <submittedName>
        <fullName evidence="3">Dbl homology domain-containing protein</fullName>
    </submittedName>
</protein>
<dbReference type="Pfam" id="PF15411">
    <property type="entry name" value="PH_10"/>
    <property type="match status" value="1"/>
</dbReference>
<dbReference type="GO" id="GO:0005737">
    <property type="term" value="C:cytoplasm"/>
    <property type="evidence" value="ECO:0007669"/>
    <property type="project" value="TreeGrafter"/>
</dbReference>
<dbReference type="Proteomes" id="UP001218218">
    <property type="component" value="Unassembled WGS sequence"/>
</dbReference>
<feature type="compositionally biased region" description="Polar residues" evidence="1">
    <location>
        <begin position="162"/>
        <end position="176"/>
    </location>
</feature>
<evidence type="ECO:0000313" key="4">
    <source>
        <dbReference type="Proteomes" id="UP001218218"/>
    </source>
</evidence>
<gene>
    <name evidence="3" type="ORF">DFH08DRAFT_653172</name>
</gene>
<dbReference type="PROSITE" id="PS50010">
    <property type="entry name" value="DH_2"/>
    <property type="match status" value="1"/>
</dbReference>
<dbReference type="InterPro" id="IPR033511">
    <property type="entry name" value="Cdc24/Scd1_PH_dom"/>
</dbReference>
<comment type="caution">
    <text evidence="3">The sequence shown here is derived from an EMBL/GenBank/DDBJ whole genome shotgun (WGS) entry which is preliminary data.</text>
</comment>
<dbReference type="Pfam" id="PF00621">
    <property type="entry name" value="RhoGEF"/>
    <property type="match status" value="1"/>
</dbReference>
<dbReference type="Gene3D" id="1.20.900.10">
    <property type="entry name" value="Dbl homology (DH) domain"/>
    <property type="match status" value="1"/>
</dbReference>
<accession>A0AAD6ZWP2</accession>
<dbReference type="PANTHER" id="PTHR47339:SF1">
    <property type="entry name" value="CELL DIVISION CONTROL PROTEIN 24"/>
    <property type="match status" value="1"/>
</dbReference>
<dbReference type="PANTHER" id="PTHR47339">
    <property type="entry name" value="CELL DIVISION CONTROL PROTEIN 24"/>
    <property type="match status" value="1"/>
</dbReference>
<sequence>RSVSFLQRCSALRDRLIQIRGFPHYFSLANPDHGQSIDPIIQLWDLFSLGIPLCYIFDLLPEEDGFPKINYSEFNQDANPNRAKTHAIALFAIQLRTDHFKQKIPDSEPFTVIDLWDRNSTGGFLKVVNTVTAIINYLPPDAFEGSSPPSPMSRRSLALRDNPTNNSKPATHPTKTQENIIRELVETERKYGKDIELMHKYATVLSQSNWIDDNIRLALFPNINELFSFQRKFLIRIDGTAELAWQDQNWGQHFLEAEKEFSECYAPYCANYVNSSQFVVTDEVQQKLAPLNHLINVKSELPAFIKKPVGRVCKYPLLLDSLLKASSASNYQHYDTLKKGSEASKRVTDSINEAQRRADIGQIVKSLQTRVADWKGHHIDDFGELLLYDHFVVNKSAVDREYDVFLFEKMLLFCKEVLKDPSNHRSFLSVARNTPLVLKGRIFVSNVTQAVPSSEKDWDASTPYGRRYPLTVWWKGEDPERDSFILHCRQEYQLKEWESKINGLI</sequence>
<feature type="non-terminal residue" evidence="3">
    <location>
        <position position="1"/>
    </location>
</feature>
<dbReference type="AlphaFoldDB" id="A0AAD6ZWP2"/>
<dbReference type="InterPro" id="IPR010481">
    <property type="entry name" value="Cdc24/Scd1_N"/>
</dbReference>
<dbReference type="InterPro" id="IPR011993">
    <property type="entry name" value="PH-like_dom_sf"/>
</dbReference>
<evidence type="ECO:0000313" key="3">
    <source>
        <dbReference type="EMBL" id="KAJ7343054.1"/>
    </source>
</evidence>
<name>A0AAD6ZWP2_9AGAR</name>
<dbReference type="InterPro" id="IPR053026">
    <property type="entry name" value="CDC42_GEF"/>
</dbReference>
<dbReference type="SUPFAM" id="SSF48065">
    <property type="entry name" value="DBL homology domain (DH-domain)"/>
    <property type="match status" value="1"/>
</dbReference>
<dbReference type="Gene3D" id="2.30.29.30">
    <property type="entry name" value="Pleckstrin-homology domain (PH domain)/Phosphotyrosine-binding domain (PTB)"/>
    <property type="match status" value="1"/>
</dbReference>
<evidence type="ECO:0000256" key="1">
    <source>
        <dbReference type="SAM" id="MobiDB-lite"/>
    </source>
</evidence>
<keyword evidence="4" id="KW-1185">Reference proteome</keyword>
<dbReference type="GO" id="GO:0000935">
    <property type="term" value="C:division septum"/>
    <property type="evidence" value="ECO:0007669"/>
    <property type="project" value="TreeGrafter"/>
</dbReference>
<dbReference type="SMART" id="SM00325">
    <property type="entry name" value="RhoGEF"/>
    <property type="match status" value="1"/>
</dbReference>
<feature type="domain" description="DH" evidence="2">
    <location>
        <begin position="176"/>
        <end position="354"/>
    </location>
</feature>
<dbReference type="Pfam" id="PF06395">
    <property type="entry name" value="CDC24"/>
    <property type="match status" value="1"/>
</dbReference>
<organism evidence="3 4">
    <name type="scientific">Mycena albidolilacea</name>
    <dbReference type="NCBI Taxonomy" id="1033008"/>
    <lineage>
        <taxon>Eukaryota</taxon>
        <taxon>Fungi</taxon>
        <taxon>Dikarya</taxon>
        <taxon>Basidiomycota</taxon>
        <taxon>Agaricomycotina</taxon>
        <taxon>Agaricomycetes</taxon>
        <taxon>Agaricomycetidae</taxon>
        <taxon>Agaricales</taxon>
        <taxon>Marasmiineae</taxon>
        <taxon>Mycenaceae</taxon>
        <taxon>Mycena</taxon>
    </lineage>
</organism>
<dbReference type="InterPro" id="IPR035899">
    <property type="entry name" value="DBL_dom_sf"/>
</dbReference>
<dbReference type="EMBL" id="JARIHO010000024">
    <property type="protein sequence ID" value="KAJ7343054.1"/>
    <property type="molecule type" value="Genomic_DNA"/>
</dbReference>
<dbReference type="GO" id="GO:0005085">
    <property type="term" value="F:guanyl-nucleotide exchange factor activity"/>
    <property type="evidence" value="ECO:0007669"/>
    <property type="project" value="InterPro"/>
</dbReference>